<accession>A0A8H4V9F6</accession>
<evidence type="ECO:0000313" key="1">
    <source>
        <dbReference type="EMBL" id="KAF4512601.1"/>
    </source>
</evidence>
<evidence type="ECO:0000313" key="2">
    <source>
        <dbReference type="Proteomes" id="UP000557566"/>
    </source>
</evidence>
<dbReference type="EMBL" id="JAAVMX010000002">
    <property type="protein sequence ID" value="KAF4512601.1"/>
    <property type="molecule type" value="Genomic_DNA"/>
</dbReference>
<organism evidence="1 2">
    <name type="scientific">Ophiocordyceps sinensis</name>
    <dbReference type="NCBI Taxonomy" id="72228"/>
    <lineage>
        <taxon>Eukaryota</taxon>
        <taxon>Fungi</taxon>
        <taxon>Dikarya</taxon>
        <taxon>Ascomycota</taxon>
        <taxon>Pezizomycotina</taxon>
        <taxon>Sordariomycetes</taxon>
        <taxon>Hypocreomycetidae</taxon>
        <taxon>Hypocreales</taxon>
        <taxon>Ophiocordycipitaceae</taxon>
        <taxon>Ophiocordyceps</taxon>
    </lineage>
</organism>
<protein>
    <submittedName>
        <fullName evidence="1">Uncharacterized protein</fullName>
    </submittedName>
</protein>
<gene>
    <name evidence="1" type="ORF">G6O67_001718</name>
</gene>
<dbReference type="AlphaFoldDB" id="A0A8H4V9F6"/>
<comment type="caution">
    <text evidence="1">The sequence shown here is derived from an EMBL/GenBank/DDBJ whole genome shotgun (WGS) entry which is preliminary data.</text>
</comment>
<dbReference type="OrthoDB" id="5105826at2759"/>
<proteinExistence type="predicted"/>
<dbReference type="Proteomes" id="UP000557566">
    <property type="component" value="Unassembled WGS sequence"/>
</dbReference>
<sequence length="126" mass="14559">MFMTLNNISRPAIRPNSLLTTQSETTNPAGRIFPRRIVPWDDFATRLEDIWDDLTICNGRGDLCEPIPTIMTGDMADLSTIREKIMDLWETRNEDEQREIALITNLGDRGRETVVDKTTRRIPKRL</sequence>
<name>A0A8H4V9F6_9HYPO</name>
<reference evidence="1 2" key="1">
    <citation type="journal article" date="2020" name="Genome Biol. Evol.">
        <title>A new high-quality draft genome assembly of the Chinese cordyceps Ophiocordyceps sinensis.</title>
        <authorList>
            <person name="Shu R."/>
            <person name="Zhang J."/>
            <person name="Meng Q."/>
            <person name="Zhang H."/>
            <person name="Zhou G."/>
            <person name="Li M."/>
            <person name="Wu P."/>
            <person name="Zhao Y."/>
            <person name="Chen C."/>
            <person name="Qin Q."/>
        </authorList>
    </citation>
    <scope>NUCLEOTIDE SEQUENCE [LARGE SCALE GENOMIC DNA]</scope>
    <source>
        <strain evidence="1 2">IOZ07</strain>
    </source>
</reference>
<keyword evidence="2" id="KW-1185">Reference proteome</keyword>